<evidence type="ECO:0000256" key="4">
    <source>
        <dbReference type="ARBA" id="ARBA00023136"/>
    </source>
</evidence>
<dbReference type="Proteomes" id="UP001215398">
    <property type="component" value="Unassembled WGS sequence"/>
</dbReference>
<keyword evidence="5" id="KW-0998">Cell outer membrane</keyword>
<keyword evidence="4" id="KW-0472">Membrane</keyword>
<evidence type="ECO:0000313" key="9">
    <source>
        <dbReference type="EMBL" id="MDC7138464.1"/>
    </source>
</evidence>
<dbReference type="PROSITE" id="PS51257">
    <property type="entry name" value="PROKAR_LIPOPROTEIN"/>
    <property type="match status" value="1"/>
</dbReference>
<evidence type="ECO:0000256" key="6">
    <source>
        <dbReference type="SAM" id="SignalP"/>
    </source>
</evidence>
<dbReference type="InterPro" id="IPR033985">
    <property type="entry name" value="SusD-like_N"/>
</dbReference>
<dbReference type="EMBL" id="JAQPYS010000114">
    <property type="protein sequence ID" value="MDC7138464.1"/>
    <property type="molecule type" value="Genomic_DNA"/>
</dbReference>
<proteinExistence type="inferred from homology"/>
<keyword evidence="10" id="KW-1185">Reference proteome</keyword>
<dbReference type="Pfam" id="PF07980">
    <property type="entry name" value="SusD_RagB"/>
    <property type="match status" value="1"/>
</dbReference>
<dbReference type="InterPro" id="IPR011990">
    <property type="entry name" value="TPR-like_helical_dom_sf"/>
</dbReference>
<dbReference type="SUPFAM" id="SSF48452">
    <property type="entry name" value="TPR-like"/>
    <property type="match status" value="1"/>
</dbReference>
<accession>A0ABT5HD54</accession>
<dbReference type="Gene3D" id="1.25.40.390">
    <property type="match status" value="1"/>
</dbReference>
<feature type="domain" description="RagB/SusD" evidence="7">
    <location>
        <begin position="385"/>
        <end position="526"/>
    </location>
</feature>
<protein>
    <submittedName>
        <fullName evidence="9">RagB/SusD family nutrient uptake outer membrane protein</fullName>
    </submittedName>
</protein>
<name>A0ABT5HD54_9BACE</name>
<evidence type="ECO:0000259" key="7">
    <source>
        <dbReference type="Pfam" id="PF07980"/>
    </source>
</evidence>
<dbReference type="InterPro" id="IPR012944">
    <property type="entry name" value="SusD_RagB_dom"/>
</dbReference>
<evidence type="ECO:0000259" key="8">
    <source>
        <dbReference type="Pfam" id="PF14322"/>
    </source>
</evidence>
<reference evidence="9 10" key="1">
    <citation type="submission" date="2023-01" db="EMBL/GenBank/DDBJ databases">
        <title>Exploring GABA producing Bacteroides strains toward improving mental health.</title>
        <authorList>
            <person name="Yousuf B."/>
            <person name="Bouhlel N.E."/>
            <person name="Mottawea W."/>
            <person name="Hammami R."/>
        </authorList>
    </citation>
    <scope>NUCLEOTIDE SEQUENCE [LARGE SCALE GENOMIC DNA]</scope>
    <source>
        <strain evidence="9 10">UO.H1054</strain>
    </source>
</reference>
<gene>
    <name evidence="9" type="ORF">PQG98_19270</name>
</gene>
<evidence type="ECO:0000256" key="1">
    <source>
        <dbReference type="ARBA" id="ARBA00004442"/>
    </source>
</evidence>
<dbReference type="Pfam" id="PF14322">
    <property type="entry name" value="SusD-like_3"/>
    <property type="match status" value="1"/>
</dbReference>
<evidence type="ECO:0000256" key="3">
    <source>
        <dbReference type="ARBA" id="ARBA00022729"/>
    </source>
</evidence>
<comment type="subcellular location">
    <subcellularLocation>
        <location evidence="1">Cell outer membrane</location>
    </subcellularLocation>
</comment>
<organism evidence="9 10">
    <name type="scientific">Bacteroides zhangwenhongii</name>
    <dbReference type="NCBI Taxonomy" id="2650157"/>
    <lineage>
        <taxon>Bacteria</taxon>
        <taxon>Pseudomonadati</taxon>
        <taxon>Bacteroidota</taxon>
        <taxon>Bacteroidia</taxon>
        <taxon>Bacteroidales</taxon>
        <taxon>Bacteroidaceae</taxon>
        <taxon>Bacteroides</taxon>
    </lineage>
</organism>
<evidence type="ECO:0000313" key="10">
    <source>
        <dbReference type="Proteomes" id="UP001215398"/>
    </source>
</evidence>
<evidence type="ECO:0000256" key="5">
    <source>
        <dbReference type="ARBA" id="ARBA00023237"/>
    </source>
</evidence>
<keyword evidence="3 6" id="KW-0732">Signal</keyword>
<comment type="caution">
    <text evidence="9">The sequence shown here is derived from an EMBL/GenBank/DDBJ whole genome shotgun (WGS) entry which is preliminary data.</text>
</comment>
<sequence>MKYISYVSLILLTTFALSSCNDFLDASPNKGDGIELKTFEELEALLSAKMEPSDRQAVWDCNQAQRFMSDCYGVTVDLADCGFENMLDYTAIELNCFQPKYTAEIKSVNSSWLCAYKNIFLANTILTYLDQVTGGTSEQRATLAQRAHFIRAYNYYELANCYCVPYCEANLNELGLPINTGVGYTEDYSRSTLKEVYELIVSDLTAALPLSLPLVEGTEVKIWRENNAAVNGFAARLYLTMGDYPKAQEFAEKALACYGELANYNNEIEAAEAEDLVEGELHNTITWYLKTMNDRTGLIPGLLQRSYYRRYHFTDSWAIPSDKLLESFGQDDEEKNYDLRYKYFYYTDYAPLGSVGLGLEYEFEGEMPGYSYFCGDDFDSGPSVSEMILIKAEAMARQGQWSQALKYLNTDFRPFRISVDAPDEFRNLTADGKDKAIEVILAERMREFPFTLRWHDIRRCNFNDDPNDDITITREFYEIDPSGVHAPLYDEIVEYTLTPKSNKYIYTMAIPSTEVTVSNGMIEQNKYE</sequence>
<feature type="domain" description="SusD-like N-terminal" evidence="8">
    <location>
        <begin position="93"/>
        <end position="239"/>
    </location>
</feature>
<feature type="signal peptide" evidence="6">
    <location>
        <begin position="1"/>
        <end position="18"/>
    </location>
</feature>
<dbReference type="RefSeq" id="WP_272721284.1">
    <property type="nucleotide sequence ID" value="NZ_JAQPYS010000114.1"/>
</dbReference>
<comment type="similarity">
    <text evidence="2">Belongs to the SusD family.</text>
</comment>
<feature type="chain" id="PRO_5046115021" evidence="6">
    <location>
        <begin position="19"/>
        <end position="528"/>
    </location>
</feature>
<evidence type="ECO:0000256" key="2">
    <source>
        <dbReference type="ARBA" id="ARBA00006275"/>
    </source>
</evidence>